<name>A0ABS6VWD4_9GAMM</name>
<feature type="domain" description="HTH gntR-type" evidence="4">
    <location>
        <begin position="18"/>
        <end position="86"/>
    </location>
</feature>
<dbReference type="EMBL" id="JAHWDQ010000007">
    <property type="protein sequence ID" value="MBW2942675.1"/>
    <property type="molecule type" value="Genomic_DNA"/>
</dbReference>
<keyword evidence="3" id="KW-0804">Transcription</keyword>
<evidence type="ECO:0000256" key="2">
    <source>
        <dbReference type="ARBA" id="ARBA00023125"/>
    </source>
</evidence>
<evidence type="ECO:0000259" key="4">
    <source>
        <dbReference type="PROSITE" id="PS50949"/>
    </source>
</evidence>
<dbReference type="CDD" id="cd07377">
    <property type="entry name" value="WHTH_GntR"/>
    <property type="match status" value="1"/>
</dbReference>
<evidence type="ECO:0000256" key="3">
    <source>
        <dbReference type="ARBA" id="ARBA00023163"/>
    </source>
</evidence>
<accession>A0ABS6VWD4</accession>
<evidence type="ECO:0000313" key="5">
    <source>
        <dbReference type="EMBL" id="MBW2942675.1"/>
    </source>
</evidence>
<proteinExistence type="predicted"/>
<dbReference type="RefSeq" id="WP_219044921.1">
    <property type="nucleotide sequence ID" value="NZ_JAHWDQ010000007.1"/>
</dbReference>
<dbReference type="InterPro" id="IPR050679">
    <property type="entry name" value="Bact_HTH_transcr_reg"/>
</dbReference>
<dbReference type="PANTHER" id="PTHR44846">
    <property type="entry name" value="MANNOSYL-D-GLYCERATE TRANSPORT/METABOLISM SYSTEM REPRESSOR MNGR-RELATED"/>
    <property type="match status" value="1"/>
</dbReference>
<dbReference type="InterPro" id="IPR011663">
    <property type="entry name" value="UTRA"/>
</dbReference>
<dbReference type="SMART" id="SM00345">
    <property type="entry name" value="HTH_GNTR"/>
    <property type="match status" value="1"/>
</dbReference>
<keyword evidence="1" id="KW-0805">Transcription regulation</keyword>
<gene>
    <name evidence="5" type="ORF">KXJ70_17890</name>
</gene>
<keyword evidence="2" id="KW-0238">DNA-binding</keyword>
<reference evidence="5" key="1">
    <citation type="submission" date="2021-07" db="EMBL/GenBank/DDBJ databases">
        <title>Zhongshania sp. CAU 1632 isolated from seawater.</title>
        <authorList>
            <person name="Kim W."/>
        </authorList>
    </citation>
    <scope>NUCLEOTIDE SEQUENCE</scope>
    <source>
        <strain evidence="5">CAU 1632</strain>
    </source>
</reference>
<dbReference type="Pfam" id="PF07702">
    <property type="entry name" value="UTRA"/>
    <property type="match status" value="1"/>
</dbReference>
<dbReference type="SMART" id="SM00866">
    <property type="entry name" value="UTRA"/>
    <property type="match status" value="1"/>
</dbReference>
<dbReference type="PROSITE" id="PS50949">
    <property type="entry name" value="HTH_GNTR"/>
    <property type="match status" value="1"/>
</dbReference>
<evidence type="ECO:0000313" key="6">
    <source>
        <dbReference type="Proteomes" id="UP001166291"/>
    </source>
</evidence>
<dbReference type="Pfam" id="PF00392">
    <property type="entry name" value="GntR"/>
    <property type="match status" value="1"/>
</dbReference>
<dbReference type="InterPro" id="IPR000524">
    <property type="entry name" value="Tscrpt_reg_HTH_GntR"/>
</dbReference>
<protein>
    <submittedName>
        <fullName evidence="5">GntR family transcriptional regulator</fullName>
    </submittedName>
</protein>
<comment type="caution">
    <text evidence="5">The sequence shown here is derived from an EMBL/GenBank/DDBJ whole genome shotgun (WGS) entry which is preliminary data.</text>
</comment>
<evidence type="ECO:0000256" key="1">
    <source>
        <dbReference type="ARBA" id="ARBA00023015"/>
    </source>
</evidence>
<dbReference type="PANTHER" id="PTHR44846:SF17">
    <property type="entry name" value="GNTR-FAMILY TRANSCRIPTIONAL REGULATOR"/>
    <property type="match status" value="1"/>
</dbReference>
<sequence length="256" mass="27903">MSLKPSEDVEMPTSPPPRPLYMQVATAIKDELLAGIHPVGAVLPSEGELAKRFSVSRHTVRESLRRLREERLVASKQGAGTVVLVPPSVAPEIQQVMSIGGLLAFANDTRLGIQHISMLTLDDELVARTGLGVAEEWLVVTGFRYSSEGGSPCCCTEYYINRNYASVGRILPRHQGAIFPLLEDMFGLSVVEVEQQISACLASGEMAAKLCVDAGTAALEVRRTYKTVESEVVQVTINTHPASRFQHAMTMRRVKA</sequence>
<dbReference type="Proteomes" id="UP001166291">
    <property type="component" value="Unassembled WGS sequence"/>
</dbReference>
<keyword evidence="6" id="KW-1185">Reference proteome</keyword>
<organism evidence="5 6">
    <name type="scientific">Zhongshania aquimaris</name>
    <dbReference type="NCBI Taxonomy" id="2857107"/>
    <lineage>
        <taxon>Bacteria</taxon>
        <taxon>Pseudomonadati</taxon>
        <taxon>Pseudomonadota</taxon>
        <taxon>Gammaproteobacteria</taxon>
        <taxon>Cellvibrionales</taxon>
        <taxon>Spongiibacteraceae</taxon>
        <taxon>Zhongshania</taxon>
    </lineage>
</organism>